<dbReference type="InterPro" id="IPR021529">
    <property type="entry name" value="DUF2798"/>
</dbReference>
<sequence length="144" mass="15579">MADIPIGLLRLARDSQLLSAKPIRGGRLVSRRHSSSFGTRRSRVPSAPIAICADGAGVDVVSASLRAMEAALPKKTTLVLQIAMTFMMALAMSGTLGFISLGWEFGGLWLQTFLIAWPIAFIYTRIINPIAFKIAFKIAPPHRG</sequence>
<dbReference type="EMBL" id="QQNH01000007">
    <property type="protein sequence ID" value="RDE09201.1"/>
    <property type="molecule type" value="Genomic_DNA"/>
</dbReference>
<keyword evidence="3" id="KW-1185">Reference proteome</keyword>
<evidence type="ECO:0000313" key="2">
    <source>
        <dbReference type="EMBL" id="RDE09201.1"/>
    </source>
</evidence>
<keyword evidence="1" id="KW-0472">Membrane</keyword>
<proteinExistence type="predicted"/>
<evidence type="ECO:0000313" key="3">
    <source>
        <dbReference type="Proteomes" id="UP000253759"/>
    </source>
</evidence>
<feature type="transmembrane region" description="Helical" evidence="1">
    <location>
        <begin position="78"/>
        <end position="102"/>
    </location>
</feature>
<protein>
    <submittedName>
        <fullName evidence="2">DUF2798 domain-containing protein</fullName>
    </submittedName>
</protein>
<dbReference type="AlphaFoldDB" id="A0A369WAU9"/>
<dbReference type="Pfam" id="PF11391">
    <property type="entry name" value="DUF2798"/>
    <property type="match status" value="1"/>
</dbReference>
<accession>A0A369WAU9</accession>
<keyword evidence="1" id="KW-0812">Transmembrane</keyword>
<keyword evidence="1" id="KW-1133">Transmembrane helix</keyword>
<gene>
    <name evidence="2" type="ORF">DVH29_06975</name>
</gene>
<organism evidence="2 3">
    <name type="scientific">Pelagibacterium lacus</name>
    <dbReference type="NCBI Taxonomy" id="2282655"/>
    <lineage>
        <taxon>Bacteria</taxon>
        <taxon>Pseudomonadati</taxon>
        <taxon>Pseudomonadota</taxon>
        <taxon>Alphaproteobacteria</taxon>
        <taxon>Hyphomicrobiales</taxon>
        <taxon>Devosiaceae</taxon>
        <taxon>Pelagibacterium</taxon>
    </lineage>
</organism>
<comment type="caution">
    <text evidence="2">The sequence shown here is derived from an EMBL/GenBank/DDBJ whole genome shotgun (WGS) entry which is preliminary data.</text>
</comment>
<feature type="transmembrane region" description="Helical" evidence="1">
    <location>
        <begin position="108"/>
        <end position="127"/>
    </location>
</feature>
<name>A0A369WAU9_9HYPH</name>
<dbReference type="Proteomes" id="UP000253759">
    <property type="component" value="Unassembled WGS sequence"/>
</dbReference>
<evidence type="ECO:0000256" key="1">
    <source>
        <dbReference type="SAM" id="Phobius"/>
    </source>
</evidence>
<reference evidence="3" key="1">
    <citation type="submission" date="2018-07" db="EMBL/GenBank/DDBJ databases">
        <authorList>
            <person name="Liu B.-T."/>
            <person name="Du Z."/>
        </authorList>
    </citation>
    <scope>NUCLEOTIDE SEQUENCE [LARGE SCALE GENOMIC DNA]</scope>
    <source>
        <strain evidence="3">XYN52</strain>
    </source>
</reference>